<accession>A0A222WTK4</accession>
<gene>
    <name evidence="2" type="ORF">B4V02_23815</name>
</gene>
<keyword evidence="3" id="KW-1185">Reference proteome</keyword>
<organism evidence="2 3">
    <name type="scientific">Paenibacillus kribbensis</name>
    <dbReference type="NCBI Taxonomy" id="172713"/>
    <lineage>
        <taxon>Bacteria</taxon>
        <taxon>Bacillati</taxon>
        <taxon>Bacillota</taxon>
        <taxon>Bacilli</taxon>
        <taxon>Bacillales</taxon>
        <taxon>Paenibacillaceae</taxon>
        <taxon>Paenibacillus</taxon>
    </lineage>
</organism>
<dbReference type="EMBL" id="CP020028">
    <property type="protein sequence ID" value="ASR49496.1"/>
    <property type="molecule type" value="Genomic_DNA"/>
</dbReference>
<dbReference type="AlphaFoldDB" id="A0A222WTK4"/>
<dbReference type="SUPFAM" id="SSF88659">
    <property type="entry name" value="Sigma3 and sigma4 domains of RNA polymerase sigma factors"/>
    <property type="match status" value="1"/>
</dbReference>
<dbReference type="Gene3D" id="1.20.140.160">
    <property type="match status" value="1"/>
</dbReference>
<reference evidence="2 3" key="1">
    <citation type="submission" date="2017-03" db="EMBL/GenBank/DDBJ databases">
        <title>Complete genome sequence of Paenibacillus Kribbensis producing bioflocculants.</title>
        <authorList>
            <person name="Lee H.-G."/>
            <person name="Oh H.-M."/>
        </authorList>
    </citation>
    <scope>NUCLEOTIDE SEQUENCE [LARGE SCALE GENOMIC DNA]</scope>
    <source>
        <strain evidence="2 3">AM49</strain>
    </source>
</reference>
<evidence type="ECO:0000313" key="2">
    <source>
        <dbReference type="EMBL" id="ASR49496.1"/>
    </source>
</evidence>
<protein>
    <recommendedName>
        <fullName evidence="1">RNA polymerase sigma-70 region 4 domain-containing protein</fullName>
    </recommendedName>
</protein>
<sequence length="123" mass="14225">MSSLLHHNSINFDKKSRKHSERFSLILDELDYMTHPTENSIEYSDHSFEKLENQISDPSLYAAFINLTKREREVLNLSIVRNMKDRVIANQLGVSQQSISKTKKGALKKFREAISRREGESDG</sequence>
<dbReference type="Pfam" id="PF04545">
    <property type="entry name" value="Sigma70_r4"/>
    <property type="match status" value="1"/>
</dbReference>
<dbReference type="InterPro" id="IPR013324">
    <property type="entry name" value="RNA_pol_sigma_r3/r4-like"/>
</dbReference>
<proteinExistence type="predicted"/>
<dbReference type="Proteomes" id="UP000214666">
    <property type="component" value="Chromosome"/>
</dbReference>
<dbReference type="GO" id="GO:0003700">
    <property type="term" value="F:DNA-binding transcription factor activity"/>
    <property type="evidence" value="ECO:0007669"/>
    <property type="project" value="InterPro"/>
</dbReference>
<dbReference type="GO" id="GO:0006352">
    <property type="term" value="P:DNA-templated transcription initiation"/>
    <property type="evidence" value="ECO:0007669"/>
    <property type="project" value="InterPro"/>
</dbReference>
<dbReference type="OrthoDB" id="2942336at2"/>
<evidence type="ECO:0000259" key="1">
    <source>
        <dbReference type="Pfam" id="PF04545"/>
    </source>
</evidence>
<name>A0A222WTK4_9BACL</name>
<dbReference type="KEGG" id="pkb:B4V02_23815"/>
<dbReference type="InterPro" id="IPR007630">
    <property type="entry name" value="RNA_pol_sigma70_r4"/>
</dbReference>
<feature type="domain" description="RNA polymerase sigma-70 region 4" evidence="1">
    <location>
        <begin position="66"/>
        <end position="112"/>
    </location>
</feature>
<evidence type="ECO:0000313" key="3">
    <source>
        <dbReference type="Proteomes" id="UP000214666"/>
    </source>
</evidence>